<dbReference type="Proteomes" id="UP000322000">
    <property type="component" value="Chromosome 7"/>
</dbReference>
<name>A0A7E5VR87_TRINI</name>
<sequence>MCRVSLQAAVPGTFFWKSNVGLAQAGGTHFPRTVQKRPNWENINKGFVVMIDGYQAGLTAAALASMVGLMEDFPQFNPTRASFFTNTYRWTLRYLSQLPDWLSGKSGNYVETHKVYRKRFFYLDKFVPQWIRNILFFIDPKEWKKEEVEWIRYSKFAEPSFGKYYKYPSKKFNNWNSMRITETIENLDITHGSI</sequence>
<proteinExistence type="predicted"/>
<evidence type="ECO:0000313" key="2">
    <source>
        <dbReference type="RefSeq" id="XP_026730883.1"/>
    </source>
</evidence>
<keyword evidence="1" id="KW-1185">Reference proteome</keyword>
<dbReference type="AlphaFoldDB" id="A0A7E5VR87"/>
<dbReference type="OrthoDB" id="7429110at2759"/>
<evidence type="ECO:0000313" key="1">
    <source>
        <dbReference type="Proteomes" id="UP000322000"/>
    </source>
</evidence>
<dbReference type="GeneID" id="113496028"/>
<accession>A0A7E5VR87</accession>
<gene>
    <name evidence="2" type="primary">LOC113496028</name>
</gene>
<reference evidence="2" key="1">
    <citation type="submission" date="2025-08" db="UniProtKB">
        <authorList>
            <consortium name="RefSeq"/>
        </authorList>
    </citation>
    <scope>IDENTIFICATION</scope>
</reference>
<protein>
    <submittedName>
        <fullName evidence="2">Uncharacterized protein LOC113496028</fullName>
    </submittedName>
</protein>
<dbReference type="KEGG" id="tnl:113496028"/>
<dbReference type="RefSeq" id="XP_026730883.1">
    <property type="nucleotide sequence ID" value="XM_026875082.1"/>
</dbReference>
<organism evidence="1 2">
    <name type="scientific">Trichoplusia ni</name>
    <name type="common">Cabbage looper</name>
    <dbReference type="NCBI Taxonomy" id="7111"/>
    <lineage>
        <taxon>Eukaryota</taxon>
        <taxon>Metazoa</taxon>
        <taxon>Ecdysozoa</taxon>
        <taxon>Arthropoda</taxon>
        <taxon>Hexapoda</taxon>
        <taxon>Insecta</taxon>
        <taxon>Pterygota</taxon>
        <taxon>Neoptera</taxon>
        <taxon>Endopterygota</taxon>
        <taxon>Lepidoptera</taxon>
        <taxon>Glossata</taxon>
        <taxon>Ditrysia</taxon>
        <taxon>Noctuoidea</taxon>
        <taxon>Noctuidae</taxon>
        <taxon>Plusiinae</taxon>
        <taxon>Trichoplusia</taxon>
    </lineage>
</organism>
<dbReference type="InParanoid" id="A0A7E5VR87"/>